<evidence type="ECO:0000313" key="5">
    <source>
        <dbReference type="Proteomes" id="UP000095347"/>
    </source>
</evidence>
<evidence type="ECO:0000256" key="1">
    <source>
        <dbReference type="PIRNR" id="PIRNR006162"/>
    </source>
</evidence>
<feature type="transmembrane region" description="Helical" evidence="2">
    <location>
        <begin position="36"/>
        <end position="63"/>
    </location>
</feature>
<keyword evidence="1 2" id="KW-0812">Transmembrane</keyword>
<feature type="transmembrane region" description="Helical" evidence="2">
    <location>
        <begin position="84"/>
        <end position="108"/>
    </location>
</feature>
<dbReference type="InterPro" id="IPR036681">
    <property type="entry name" value="PgpA-like_sf"/>
</dbReference>
<comment type="pathway">
    <text evidence="1">Phospholipid metabolism; phosphatidylglycerol biosynthesis; phosphatidylglycerol from CDP-diacylglycerol: step 2/2.</text>
</comment>
<dbReference type="PANTHER" id="PTHR36305:SF1">
    <property type="entry name" value="PHOSPHATIDYLGLYCEROPHOSPHATASE A"/>
    <property type="match status" value="1"/>
</dbReference>
<evidence type="ECO:0000256" key="2">
    <source>
        <dbReference type="SAM" id="Phobius"/>
    </source>
</evidence>
<comment type="catalytic activity">
    <reaction evidence="1">
        <text>a 1,2-diacyl-sn-glycero-3-phospho-(1'-sn-glycero-3'-phosphate) + H2O = a 1,2-diacyl-sn-glycero-3-phospho-(1'-sn-glycerol) + phosphate</text>
        <dbReference type="Rhea" id="RHEA:33751"/>
        <dbReference type="ChEBI" id="CHEBI:15377"/>
        <dbReference type="ChEBI" id="CHEBI:43474"/>
        <dbReference type="ChEBI" id="CHEBI:60110"/>
        <dbReference type="ChEBI" id="CHEBI:64716"/>
        <dbReference type="EC" id="3.1.3.27"/>
    </reaction>
</comment>
<protein>
    <recommendedName>
        <fullName evidence="1">Phosphatidylglycerophosphatase A</fullName>
        <ecNumber evidence="1">3.1.3.27</ecNumber>
    </recommendedName>
    <alternativeName>
        <fullName evidence="1">Phosphatidylglycerolphosphate phosphatase A</fullName>
    </alternativeName>
</protein>
<name>A0A1E5QBN8_9PROT</name>
<dbReference type="GO" id="GO:0009395">
    <property type="term" value="P:phospholipid catabolic process"/>
    <property type="evidence" value="ECO:0007669"/>
    <property type="project" value="UniProtKB-KW"/>
</dbReference>
<dbReference type="CDD" id="cd06971">
    <property type="entry name" value="PgpA"/>
    <property type="match status" value="1"/>
</dbReference>
<comment type="cofactor">
    <cofactor evidence="1">
        <name>Mg(2+)</name>
        <dbReference type="ChEBI" id="CHEBI:18420"/>
    </cofactor>
</comment>
<comment type="caution">
    <text evidence="4">The sequence shown here is derived from an EMBL/GenBank/DDBJ whole genome shotgun (WGS) entry which is preliminary data.</text>
</comment>
<feature type="transmembrane region" description="Helical" evidence="2">
    <location>
        <begin position="128"/>
        <end position="153"/>
    </location>
</feature>
<proteinExistence type="predicted"/>
<dbReference type="EC" id="3.1.3.27" evidence="1"/>
<keyword evidence="1" id="KW-0460">Magnesium</keyword>
<dbReference type="STRING" id="28181.BEN30_03060"/>
<dbReference type="AlphaFoldDB" id="A0A1E5QBN8"/>
<keyword evidence="2" id="KW-1133">Transmembrane helix</keyword>
<dbReference type="Pfam" id="PF04608">
    <property type="entry name" value="PgpA"/>
    <property type="match status" value="1"/>
</dbReference>
<feature type="domain" description="YutG/PgpA" evidence="3">
    <location>
        <begin position="12"/>
        <end position="150"/>
    </location>
</feature>
<dbReference type="GO" id="GO:0006655">
    <property type="term" value="P:phosphatidylglycerol biosynthetic process"/>
    <property type="evidence" value="ECO:0007669"/>
    <property type="project" value="UniProtKB-UniPathway"/>
</dbReference>
<evidence type="ECO:0000259" key="3">
    <source>
        <dbReference type="Pfam" id="PF04608"/>
    </source>
</evidence>
<dbReference type="Proteomes" id="UP000095347">
    <property type="component" value="Unassembled WGS sequence"/>
</dbReference>
<dbReference type="EMBL" id="MCGG01000007">
    <property type="protein sequence ID" value="OEJ69440.1"/>
    <property type="molecule type" value="Genomic_DNA"/>
</dbReference>
<keyword evidence="1" id="KW-1208">Phospholipid metabolism</keyword>
<comment type="subcellular location">
    <subcellularLocation>
        <location evidence="1">Cell inner membrane</location>
        <topology evidence="1">Multi-pass membrane protein</topology>
    </subcellularLocation>
</comment>
<evidence type="ECO:0000313" key="4">
    <source>
        <dbReference type="EMBL" id="OEJ69440.1"/>
    </source>
</evidence>
<keyword evidence="1" id="KW-0479">Metal-binding</keyword>
<dbReference type="InterPro" id="IPR026037">
    <property type="entry name" value="PgpA"/>
</dbReference>
<accession>A0A1E5QBN8</accession>
<organism evidence="4 5">
    <name type="scientific">Magnetovibrio blakemorei</name>
    <dbReference type="NCBI Taxonomy" id="28181"/>
    <lineage>
        <taxon>Bacteria</taxon>
        <taxon>Pseudomonadati</taxon>
        <taxon>Pseudomonadota</taxon>
        <taxon>Alphaproteobacteria</taxon>
        <taxon>Rhodospirillales</taxon>
        <taxon>Magnetovibrionaceae</taxon>
        <taxon>Magnetovibrio</taxon>
    </lineage>
</organism>
<dbReference type="SUPFAM" id="SSF101307">
    <property type="entry name" value="YutG-like"/>
    <property type="match status" value="1"/>
</dbReference>
<gene>
    <name evidence="4" type="ORF">BEN30_03060</name>
</gene>
<dbReference type="PANTHER" id="PTHR36305">
    <property type="entry name" value="PHOSPHATIDYLGLYCEROPHOSPHATASE A"/>
    <property type="match status" value="1"/>
</dbReference>
<dbReference type="InterPro" id="IPR007686">
    <property type="entry name" value="YutG/PgpA"/>
</dbReference>
<dbReference type="GO" id="GO:0005886">
    <property type="term" value="C:plasma membrane"/>
    <property type="evidence" value="ECO:0007669"/>
    <property type="project" value="UniProtKB-SubCell"/>
</dbReference>
<dbReference type="UniPathway" id="UPA00084">
    <property type="reaction ID" value="UER00504"/>
</dbReference>
<keyword evidence="5" id="KW-1185">Reference proteome</keyword>
<keyword evidence="1" id="KW-0443">Lipid metabolism</keyword>
<dbReference type="GO" id="GO:0046872">
    <property type="term" value="F:metal ion binding"/>
    <property type="evidence" value="ECO:0007669"/>
    <property type="project" value="UniProtKB-KW"/>
</dbReference>
<dbReference type="PIRSF" id="PIRSF006162">
    <property type="entry name" value="PgpA"/>
    <property type="match status" value="1"/>
</dbReference>
<reference evidence="5" key="1">
    <citation type="submission" date="2016-07" db="EMBL/GenBank/DDBJ databases">
        <authorList>
            <person name="Florea S."/>
            <person name="Webb J.S."/>
            <person name="Jaromczyk J."/>
            <person name="Schardl C.L."/>
        </authorList>
    </citation>
    <scope>NUCLEOTIDE SEQUENCE [LARGE SCALE GENOMIC DNA]</scope>
    <source>
        <strain evidence="5">MV-1</strain>
    </source>
</reference>
<keyword evidence="1" id="KW-1003">Cell membrane</keyword>
<keyword evidence="1" id="KW-0997">Cell inner membrane</keyword>
<keyword evidence="1" id="KW-0595">Phospholipid degradation</keyword>
<keyword evidence="1 2" id="KW-0472">Membrane</keyword>
<dbReference type="GO" id="GO:0008962">
    <property type="term" value="F:phosphatidylglycerophosphatase activity"/>
    <property type="evidence" value="ECO:0007669"/>
    <property type="project" value="UniProtKB-EC"/>
</dbReference>
<comment type="function">
    <text evidence="1">Lipid phosphatase which dephosphorylates phosphatidylglycerophosphate (PGP) to phosphatidylglycerol (PG).</text>
</comment>
<keyword evidence="1" id="KW-0442">Lipid degradation</keyword>
<sequence>MRPSLEHPGVLLATWFGAGYLPKAPGTWGSLGALPFAWVLVKIGGLYALGVATLVIFLVGLWASKVYMDKSGDHDPGAIVIDEVVGMWIVLLAAPLDPVAYAIGFVLFRLFDVFKPWPISWADRTIGGAWGVMIDDVLAGLVGLAVLALLMVYGETYVTGWGL</sequence>
<keyword evidence="1" id="KW-0378">Hydrolase</keyword>